<evidence type="ECO:0000259" key="4">
    <source>
        <dbReference type="Pfam" id="PF07687"/>
    </source>
</evidence>
<evidence type="ECO:0000256" key="1">
    <source>
        <dbReference type="ARBA" id="ARBA00022670"/>
    </source>
</evidence>
<dbReference type="Gene3D" id="3.30.70.360">
    <property type="match status" value="1"/>
</dbReference>
<sequence>MNFQNIDKYIDLNMDASLADLARLVAQPSVSARREGLVECADLVVELFKRRNFQIQRFENDGAPIIIAERKGRSDKTILFYNHYDVQPAEPLRLWKTPPFELSRNDGRVFGRGANDNKGNIVNRLLAIDALLAENNELPCNVKFIIEGEEETTSEHFGPFVQAHTELLQADACIWEFGEVDANDLPLQFLGLRGILYVELEVETAKRDVHSGTGGSIIQNAAWRLVWALNTLKSGDEHINLPGFYDDVLPPRREDIDFMAALPDNAADYKKRFGVKEFLNNISGGVDLAVAEAFLPTCTICGLSSGYHGQGAKTIVPAKASAKIDIRLVPNQRPEKVLRQLREHLDKHGFEDIRITVLSSDAPARTDAADDFIQLVVKTSGEIYEQPMKIVPMTGGSGPNAIIQDALHIPIATLGIGYPDCRAHAPNENIRLDLYLKTAKHITRILSEFGKTKD</sequence>
<dbReference type="GO" id="GO:0046872">
    <property type="term" value="F:metal ion binding"/>
    <property type="evidence" value="ECO:0007669"/>
    <property type="project" value="UniProtKB-KW"/>
</dbReference>
<dbReference type="Gene3D" id="3.40.630.10">
    <property type="entry name" value="Zn peptidases"/>
    <property type="match status" value="1"/>
</dbReference>
<dbReference type="PANTHER" id="PTHR43270">
    <property type="entry name" value="BETA-ALA-HIS DIPEPTIDASE"/>
    <property type="match status" value="1"/>
</dbReference>
<gene>
    <name evidence="5" type="ORF">DFR64_0070</name>
</gene>
<dbReference type="PANTHER" id="PTHR43270:SF8">
    <property type="entry name" value="DI- AND TRIPEPTIDASE DUG2-RELATED"/>
    <property type="match status" value="1"/>
</dbReference>
<comment type="caution">
    <text evidence="5">The sequence shown here is derived from an EMBL/GenBank/DDBJ whole genome shotgun (WGS) entry which is preliminary data.</text>
</comment>
<dbReference type="SUPFAM" id="SSF53187">
    <property type="entry name" value="Zn-dependent exopeptidases"/>
    <property type="match status" value="1"/>
</dbReference>
<evidence type="ECO:0000313" key="5">
    <source>
        <dbReference type="EMBL" id="REG10218.1"/>
    </source>
</evidence>
<keyword evidence="6" id="KW-1185">Reference proteome</keyword>
<dbReference type="GO" id="GO:0006508">
    <property type="term" value="P:proteolysis"/>
    <property type="evidence" value="ECO:0007669"/>
    <property type="project" value="UniProtKB-KW"/>
</dbReference>
<proteinExistence type="predicted"/>
<organism evidence="5 6">
    <name type="scientific">Pelolinea submarina</name>
    <dbReference type="NCBI Taxonomy" id="913107"/>
    <lineage>
        <taxon>Bacteria</taxon>
        <taxon>Bacillati</taxon>
        <taxon>Chloroflexota</taxon>
        <taxon>Anaerolineae</taxon>
        <taxon>Anaerolineales</taxon>
        <taxon>Anaerolineaceae</taxon>
        <taxon>Pelolinea</taxon>
    </lineage>
</organism>
<dbReference type="AlphaFoldDB" id="A0A347ZV65"/>
<dbReference type="OrthoDB" id="9761532at2"/>
<dbReference type="GO" id="GO:0008233">
    <property type="term" value="F:peptidase activity"/>
    <property type="evidence" value="ECO:0007669"/>
    <property type="project" value="UniProtKB-KW"/>
</dbReference>
<dbReference type="EMBL" id="QUMS01000001">
    <property type="protein sequence ID" value="REG10218.1"/>
    <property type="molecule type" value="Genomic_DNA"/>
</dbReference>
<dbReference type="GO" id="GO:0005829">
    <property type="term" value="C:cytosol"/>
    <property type="evidence" value="ECO:0007669"/>
    <property type="project" value="TreeGrafter"/>
</dbReference>
<name>A0A347ZV65_9CHLR</name>
<dbReference type="Pfam" id="PF07687">
    <property type="entry name" value="M20_dimer"/>
    <property type="match status" value="1"/>
</dbReference>
<accession>A0A347ZV65</accession>
<keyword evidence="2" id="KW-0479">Metal-binding</keyword>
<reference evidence="5 6" key="1">
    <citation type="submission" date="2018-08" db="EMBL/GenBank/DDBJ databases">
        <title>Genomic Encyclopedia of Type Strains, Phase IV (KMG-IV): sequencing the most valuable type-strain genomes for metagenomic binning, comparative biology and taxonomic classification.</title>
        <authorList>
            <person name="Goeker M."/>
        </authorList>
    </citation>
    <scope>NUCLEOTIDE SEQUENCE [LARGE SCALE GENOMIC DNA]</scope>
    <source>
        <strain evidence="5 6">DSM 23923</strain>
    </source>
</reference>
<dbReference type="Pfam" id="PF01546">
    <property type="entry name" value="Peptidase_M20"/>
    <property type="match status" value="1"/>
</dbReference>
<evidence type="ECO:0000313" key="6">
    <source>
        <dbReference type="Proteomes" id="UP000256388"/>
    </source>
</evidence>
<dbReference type="Proteomes" id="UP000256388">
    <property type="component" value="Unassembled WGS sequence"/>
</dbReference>
<keyword evidence="3" id="KW-0378">Hydrolase</keyword>
<dbReference type="RefSeq" id="WP_116223412.1">
    <property type="nucleotide sequence ID" value="NZ_AP018437.1"/>
</dbReference>
<evidence type="ECO:0000256" key="2">
    <source>
        <dbReference type="ARBA" id="ARBA00022723"/>
    </source>
</evidence>
<dbReference type="GO" id="GO:0009089">
    <property type="term" value="P:lysine biosynthetic process via diaminopimelate"/>
    <property type="evidence" value="ECO:0007669"/>
    <property type="project" value="TreeGrafter"/>
</dbReference>
<dbReference type="GO" id="GO:0009014">
    <property type="term" value="F:succinyl-diaminopimelate desuccinylase activity"/>
    <property type="evidence" value="ECO:0007669"/>
    <property type="project" value="TreeGrafter"/>
</dbReference>
<keyword evidence="1" id="KW-0645">Protease</keyword>
<evidence type="ECO:0000256" key="3">
    <source>
        <dbReference type="ARBA" id="ARBA00022801"/>
    </source>
</evidence>
<dbReference type="InterPro" id="IPR002933">
    <property type="entry name" value="Peptidase_M20"/>
</dbReference>
<dbReference type="InterPro" id="IPR051458">
    <property type="entry name" value="Cyt/Met_Dipeptidase"/>
</dbReference>
<feature type="domain" description="Peptidase M20 dimerisation" evidence="4">
    <location>
        <begin position="191"/>
        <end position="351"/>
    </location>
</feature>
<protein>
    <submittedName>
        <fullName evidence="5">Acetylornithine deacetylase/succinyl-diaminopimelate desuccinylase-like protein</fullName>
    </submittedName>
</protein>
<dbReference type="InterPro" id="IPR011650">
    <property type="entry name" value="Peptidase_M20_dimer"/>
</dbReference>